<gene>
    <name evidence="2" type="ORF">MIND_00302900</name>
</gene>
<keyword evidence="3" id="KW-1185">Reference proteome</keyword>
<sequence>MLSPAMISLQNLPNELIYEIASHLCIADQASLRATNTILRLCVEPLFCRNIYIPTNRLRWERTSEFFRALNAGSTGWSRYAKRLTIARATTPIPTCSAASAIIEESPVKGLLLAIHACARRITSIVFRISHDDPAWLYDTVCGTLPAFSVLASFELIQPDYVDLALPRLSGLVALKLSCATAHPKPKLYLTATLPLRILPMHPPATPSQDILNQVPAEDIICLSPNLRVLELVGIRDWDPVWDALLRSRIELKSVTINRLSAAAVAYLKSYSGLEALVVQPSCETSESTSTEKAAGMRELVAELKEAVLPRHKTTMKLLDLSSFDTL</sequence>
<dbReference type="OrthoDB" id="2986625at2759"/>
<dbReference type="InterPro" id="IPR001810">
    <property type="entry name" value="F-box_dom"/>
</dbReference>
<organism evidence="2 3">
    <name type="scientific">Mycena indigotica</name>
    <dbReference type="NCBI Taxonomy" id="2126181"/>
    <lineage>
        <taxon>Eukaryota</taxon>
        <taxon>Fungi</taxon>
        <taxon>Dikarya</taxon>
        <taxon>Basidiomycota</taxon>
        <taxon>Agaricomycotina</taxon>
        <taxon>Agaricomycetes</taxon>
        <taxon>Agaricomycetidae</taxon>
        <taxon>Agaricales</taxon>
        <taxon>Marasmiineae</taxon>
        <taxon>Mycenaceae</taxon>
        <taxon>Mycena</taxon>
    </lineage>
</organism>
<protein>
    <recommendedName>
        <fullName evidence="1">F-box domain-containing protein</fullName>
    </recommendedName>
</protein>
<dbReference type="GeneID" id="59342407"/>
<evidence type="ECO:0000313" key="3">
    <source>
        <dbReference type="Proteomes" id="UP000636479"/>
    </source>
</evidence>
<evidence type="ECO:0000259" key="1">
    <source>
        <dbReference type="Pfam" id="PF00646"/>
    </source>
</evidence>
<dbReference type="RefSeq" id="XP_037222776.1">
    <property type="nucleotide sequence ID" value="XM_037359891.1"/>
</dbReference>
<comment type="caution">
    <text evidence="2">The sequence shown here is derived from an EMBL/GenBank/DDBJ whole genome shotgun (WGS) entry which is preliminary data.</text>
</comment>
<evidence type="ECO:0000313" key="2">
    <source>
        <dbReference type="EMBL" id="KAF7309326.1"/>
    </source>
</evidence>
<dbReference type="AlphaFoldDB" id="A0A8H6T310"/>
<proteinExistence type="predicted"/>
<reference evidence="2" key="1">
    <citation type="submission" date="2020-05" db="EMBL/GenBank/DDBJ databases">
        <title>Mycena genomes resolve the evolution of fungal bioluminescence.</title>
        <authorList>
            <person name="Tsai I.J."/>
        </authorList>
    </citation>
    <scope>NUCLEOTIDE SEQUENCE</scope>
    <source>
        <strain evidence="2">171206Taipei</strain>
    </source>
</reference>
<dbReference type="Proteomes" id="UP000636479">
    <property type="component" value="Unassembled WGS sequence"/>
</dbReference>
<name>A0A8H6T310_9AGAR</name>
<dbReference type="EMBL" id="JACAZF010000003">
    <property type="protein sequence ID" value="KAF7309326.1"/>
    <property type="molecule type" value="Genomic_DNA"/>
</dbReference>
<accession>A0A8H6T310</accession>
<dbReference type="Pfam" id="PF00646">
    <property type="entry name" value="F-box"/>
    <property type="match status" value="1"/>
</dbReference>
<feature type="domain" description="F-box" evidence="1">
    <location>
        <begin position="9"/>
        <end position="43"/>
    </location>
</feature>